<comment type="caution">
    <text evidence="18">The sequence shown here is derived from an EMBL/GenBank/DDBJ whole genome shotgun (WGS) entry which is preliminary data.</text>
</comment>
<evidence type="ECO:0000256" key="11">
    <source>
        <dbReference type="ARBA" id="ARBA00023141"/>
    </source>
</evidence>
<evidence type="ECO:0000256" key="7">
    <source>
        <dbReference type="ARBA" id="ARBA00022605"/>
    </source>
</evidence>
<dbReference type="GO" id="GO:0004049">
    <property type="term" value="F:anthranilate synthase activity"/>
    <property type="evidence" value="ECO:0007669"/>
    <property type="project" value="UniProtKB-EC"/>
</dbReference>
<evidence type="ECO:0000256" key="8">
    <source>
        <dbReference type="ARBA" id="ARBA00022723"/>
    </source>
</evidence>
<dbReference type="RefSeq" id="WP_065672725.1">
    <property type="nucleotide sequence ID" value="NZ_AP024308.1"/>
</dbReference>
<evidence type="ECO:0000256" key="5">
    <source>
        <dbReference type="ARBA" id="ARBA00012266"/>
    </source>
</evidence>
<evidence type="ECO:0000259" key="16">
    <source>
        <dbReference type="Pfam" id="PF00425"/>
    </source>
</evidence>
<dbReference type="PANTHER" id="PTHR11236">
    <property type="entry name" value="AMINOBENZOATE/ANTHRANILATE SYNTHASE"/>
    <property type="match status" value="1"/>
</dbReference>
<evidence type="ECO:0000256" key="1">
    <source>
        <dbReference type="ARBA" id="ARBA00001946"/>
    </source>
</evidence>
<dbReference type="Proteomes" id="UP000259211">
    <property type="component" value="Unassembled WGS sequence"/>
</dbReference>
<keyword evidence="12 15" id="KW-0456">Lyase</keyword>
<comment type="similarity">
    <text evidence="3 15">Belongs to the anthranilate synthase component I family.</text>
</comment>
<evidence type="ECO:0000259" key="17">
    <source>
        <dbReference type="Pfam" id="PF04715"/>
    </source>
</evidence>
<dbReference type="Pfam" id="PF00425">
    <property type="entry name" value="Chorismate_bind"/>
    <property type="match status" value="1"/>
</dbReference>
<dbReference type="EC" id="4.1.3.27" evidence="5 15"/>
<dbReference type="UniPathway" id="UPA00035">
    <property type="reaction ID" value="UER00040"/>
</dbReference>
<keyword evidence="10 15" id="KW-0460">Magnesium</keyword>
<dbReference type="Pfam" id="PF04715">
    <property type="entry name" value="Anth_synt_I_N"/>
    <property type="match status" value="1"/>
</dbReference>
<evidence type="ECO:0000256" key="15">
    <source>
        <dbReference type="RuleBase" id="RU364045"/>
    </source>
</evidence>
<comment type="subunit">
    <text evidence="4 15">Heterotetramer consisting of two non-identical subunits: a beta subunit (TrpG) and a large alpha subunit (TrpE).</text>
</comment>
<proteinExistence type="inferred from homology"/>
<evidence type="ECO:0000256" key="9">
    <source>
        <dbReference type="ARBA" id="ARBA00022822"/>
    </source>
</evidence>
<comment type="cofactor">
    <cofactor evidence="1 15">
        <name>Mg(2+)</name>
        <dbReference type="ChEBI" id="CHEBI:18420"/>
    </cofactor>
</comment>
<dbReference type="NCBIfam" id="NF010086">
    <property type="entry name" value="PRK13571.1"/>
    <property type="match status" value="1"/>
</dbReference>
<sequence>MIDVTPSREEFAALAEEHTVVSVRTKLICDDDTPIGLYQHLCGDRRLTFLLESAESGIWSRWSFIGVITRCALTSDGRSVEWIGEPPAGLTVSDDPLGALKEALAALNTPAESGLPPLTSGFVGYIGYDMVRRLEDIGDDLVDDLDLPVACLMLAGEMAVLDHQRGELWLISNQVVDGTDLDEAYDDAVDALEAMVTRLAEPREVLTARAVDRAASQVHRQRTPKKFSEMVDTAIERIRDGDIFQVVPSQRFDVETEADALDIYRQLRRTNPSPYLYLLRLPGFDVIGSSPEALVTVADGVATTHPIAGTRPRGRTAAEDRAMEDELLADPKERSEHTMLVDLGRNDLGRVCVPGTVNVTEFMHVGRYSHVMHLEAAVTGQIVDGLDAVDVTMSCFPAGTLSGAPKISAMRIIEELETTRRGVYGGVVGYFDLHGNSDCAIAIRTAVLKDQVAHVQAGAGIVLDSVGAKENAECQNKAAAVIQAIQDAGTLHPLREDAQ</sequence>
<evidence type="ECO:0000256" key="13">
    <source>
        <dbReference type="ARBA" id="ARBA00025634"/>
    </source>
</evidence>
<evidence type="ECO:0000256" key="12">
    <source>
        <dbReference type="ARBA" id="ARBA00023239"/>
    </source>
</evidence>
<dbReference type="InterPro" id="IPR005801">
    <property type="entry name" value="ADC_synthase"/>
</dbReference>
<dbReference type="PRINTS" id="PR00095">
    <property type="entry name" value="ANTSNTHASEI"/>
</dbReference>
<keyword evidence="7 15" id="KW-0028">Amino-acid biosynthesis</keyword>
<comment type="function">
    <text evidence="13 15">Part of a heterotetrameric complex that catalyzes the two-step biosynthesis of anthranilate, an intermediate in the biosynthesis of L-tryptophan. In the first step, the glutamine-binding beta subunit (TrpG) of anthranilate synthase (AS) provides the glutamine amidotransferase activity which generates ammonia as a substrate that, along with chorismate, is used in the second step, catalyzed by the large alpha subunit of AS (TrpE) to produce anthranilate. In the absence of TrpG, TrpE can synthesize anthranilate directly from chorismate and high concentrations of ammonia.</text>
</comment>
<accession>A0A3E2DHC5</accession>
<dbReference type="InterPro" id="IPR006805">
    <property type="entry name" value="Anth_synth_I_N"/>
</dbReference>
<dbReference type="InterPro" id="IPR005256">
    <property type="entry name" value="Anth_synth_I_PabB"/>
</dbReference>
<feature type="domain" description="Chorismate-utilising enzyme C-terminal" evidence="16">
    <location>
        <begin position="225"/>
        <end position="477"/>
    </location>
</feature>
<keyword evidence="11 15" id="KW-0057">Aromatic amino acid biosynthesis</keyword>
<evidence type="ECO:0000256" key="4">
    <source>
        <dbReference type="ARBA" id="ARBA00011575"/>
    </source>
</evidence>
<dbReference type="NCBIfam" id="TIGR00564">
    <property type="entry name" value="trpE_most"/>
    <property type="match status" value="1"/>
</dbReference>
<comment type="catalytic activity">
    <reaction evidence="14 15">
        <text>chorismate + L-glutamine = anthranilate + pyruvate + L-glutamate + H(+)</text>
        <dbReference type="Rhea" id="RHEA:21732"/>
        <dbReference type="ChEBI" id="CHEBI:15361"/>
        <dbReference type="ChEBI" id="CHEBI:15378"/>
        <dbReference type="ChEBI" id="CHEBI:16567"/>
        <dbReference type="ChEBI" id="CHEBI:29748"/>
        <dbReference type="ChEBI" id="CHEBI:29985"/>
        <dbReference type="ChEBI" id="CHEBI:58359"/>
        <dbReference type="EC" id="4.1.3.27"/>
    </reaction>
</comment>
<reference evidence="18 19" key="1">
    <citation type="submission" date="2017-07" db="EMBL/GenBank/DDBJ databases">
        <authorList>
            <person name="Sun Z.S."/>
            <person name="Albrecht U."/>
            <person name="Echele G."/>
            <person name="Lee C.C."/>
        </authorList>
    </citation>
    <scope>NUCLEOTIDE SEQUENCE [LARGE SCALE GENOMIC DNA]</scope>
    <source>
        <strain evidence="18 19">P16-029</strain>
    </source>
</reference>
<evidence type="ECO:0000313" key="19">
    <source>
        <dbReference type="Proteomes" id="UP000259211"/>
    </source>
</evidence>
<evidence type="ECO:0000256" key="10">
    <source>
        <dbReference type="ARBA" id="ARBA00022842"/>
    </source>
</evidence>
<evidence type="ECO:0000256" key="2">
    <source>
        <dbReference type="ARBA" id="ARBA00004873"/>
    </source>
</evidence>
<dbReference type="GO" id="GO:0046872">
    <property type="term" value="F:metal ion binding"/>
    <property type="evidence" value="ECO:0007669"/>
    <property type="project" value="UniProtKB-KW"/>
</dbReference>
<gene>
    <name evidence="15" type="primary">trpE</name>
    <name evidence="18" type="ORF">CHT91_04635</name>
</gene>
<evidence type="ECO:0000256" key="6">
    <source>
        <dbReference type="ARBA" id="ARBA00020653"/>
    </source>
</evidence>
<protein>
    <recommendedName>
        <fullName evidence="6 15">Anthranilate synthase component 1</fullName>
        <ecNumber evidence="5 15">4.1.3.27</ecNumber>
    </recommendedName>
</protein>
<dbReference type="InterPro" id="IPR015890">
    <property type="entry name" value="Chorismate_C"/>
</dbReference>
<keyword evidence="8 15" id="KW-0479">Metal-binding</keyword>
<evidence type="ECO:0000313" key="18">
    <source>
        <dbReference type="EMBL" id="RFT44772.1"/>
    </source>
</evidence>
<dbReference type="PANTHER" id="PTHR11236:SF46">
    <property type="entry name" value="ANTHRANILATE SYNTHASE COMPONENT 1"/>
    <property type="match status" value="1"/>
</dbReference>
<dbReference type="Gene3D" id="3.60.120.10">
    <property type="entry name" value="Anthranilate synthase"/>
    <property type="match status" value="1"/>
</dbReference>
<dbReference type="EMBL" id="NOWI01000004">
    <property type="protein sequence ID" value="RFT44772.1"/>
    <property type="molecule type" value="Genomic_DNA"/>
</dbReference>
<organism evidence="18 19">
    <name type="scientific">Cutibacterium avidum</name>
    <dbReference type="NCBI Taxonomy" id="33010"/>
    <lineage>
        <taxon>Bacteria</taxon>
        <taxon>Bacillati</taxon>
        <taxon>Actinomycetota</taxon>
        <taxon>Actinomycetes</taxon>
        <taxon>Propionibacteriales</taxon>
        <taxon>Propionibacteriaceae</taxon>
        <taxon>Cutibacterium</taxon>
    </lineage>
</organism>
<evidence type="ECO:0000256" key="14">
    <source>
        <dbReference type="ARBA" id="ARBA00047683"/>
    </source>
</evidence>
<dbReference type="InterPro" id="IPR019999">
    <property type="entry name" value="Anth_synth_I-like"/>
</dbReference>
<name>A0A3E2DHC5_9ACTN</name>
<feature type="domain" description="Anthranilate synthase component I N-terminal" evidence="17">
    <location>
        <begin position="30"/>
        <end position="170"/>
    </location>
</feature>
<keyword evidence="9 15" id="KW-0822">Tryptophan biosynthesis</keyword>
<dbReference type="AlphaFoldDB" id="A0A3E2DHC5"/>
<dbReference type="GO" id="GO:0000162">
    <property type="term" value="P:L-tryptophan biosynthetic process"/>
    <property type="evidence" value="ECO:0007669"/>
    <property type="project" value="UniProtKB-UniPathway"/>
</dbReference>
<evidence type="ECO:0000256" key="3">
    <source>
        <dbReference type="ARBA" id="ARBA00009562"/>
    </source>
</evidence>
<dbReference type="SUPFAM" id="SSF56322">
    <property type="entry name" value="ADC synthase"/>
    <property type="match status" value="1"/>
</dbReference>
<comment type="pathway">
    <text evidence="2 15">Amino-acid biosynthesis; L-tryptophan biosynthesis; L-tryptophan from chorismate: step 1/5.</text>
</comment>